<name>A0A8C8YL18_PROSS</name>
<dbReference type="Ensembl" id="ENSPSMT00000002637.1">
    <property type="protein sequence ID" value="ENSPSMP00000002234.1"/>
    <property type="gene ID" value="ENSPSMG00000001721.1"/>
</dbReference>
<keyword evidence="2" id="KW-1133">Transmembrane helix</keyword>
<feature type="transmembrane region" description="Helical" evidence="2">
    <location>
        <begin position="31"/>
        <end position="50"/>
    </location>
</feature>
<dbReference type="Proteomes" id="UP000694414">
    <property type="component" value="Unplaced"/>
</dbReference>
<keyword evidence="4" id="KW-1185">Reference proteome</keyword>
<evidence type="ECO:0000256" key="1">
    <source>
        <dbReference type="SAM" id="MobiDB-lite"/>
    </source>
</evidence>
<reference evidence="3" key="2">
    <citation type="submission" date="2025-09" db="UniProtKB">
        <authorList>
            <consortium name="Ensembl"/>
        </authorList>
    </citation>
    <scope>IDENTIFICATION</scope>
</reference>
<sequence>MPQLGLSWLGLSWLGLGPVAASPWLLLLLVGASWLLARVLAWTYAFYGTCSRLRCFPQPPTRSWFWGHLGLVTLSCSLEMTATSRPPNPRDTSWPASSASRSSLTVDCPVLPAPPLLPVAGCHPPLVPGPPRGPSVSAVVSPPMWRSPRVPAPPPSSLSPRRLLPQGSGCATIVPWGVGGAP</sequence>
<feature type="region of interest" description="Disordered" evidence="1">
    <location>
        <begin position="145"/>
        <end position="164"/>
    </location>
</feature>
<dbReference type="GeneTree" id="ENSGT00940000164421"/>
<dbReference type="AlphaFoldDB" id="A0A8C8YL18"/>
<keyword evidence="2" id="KW-0812">Transmembrane</keyword>
<keyword evidence="2" id="KW-0472">Membrane</keyword>
<proteinExistence type="predicted"/>
<reference evidence="3" key="1">
    <citation type="submission" date="2025-08" db="UniProtKB">
        <authorList>
            <consortium name="Ensembl"/>
        </authorList>
    </citation>
    <scope>IDENTIFICATION</scope>
</reference>
<evidence type="ECO:0000313" key="4">
    <source>
        <dbReference type="Proteomes" id="UP000694414"/>
    </source>
</evidence>
<evidence type="ECO:0000256" key="2">
    <source>
        <dbReference type="SAM" id="Phobius"/>
    </source>
</evidence>
<organism evidence="3 4">
    <name type="scientific">Prolemur simus</name>
    <name type="common">Greater bamboo lemur</name>
    <name type="synonym">Hapalemur simus</name>
    <dbReference type="NCBI Taxonomy" id="1328070"/>
    <lineage>
        <taxon>Eukaryota</taxon>
        <taxon>Metazoa</taxon>
        <taxon>Chordata</taxon>
        <taxon>Craniata</taxon>
        <taxon>Vertebrata</taxon>
        <taxon>Euteleostomi</taxon>
        <taxon>Mammalia</taxon>
        <taxon>Eutheria</taxon>
        <taxon>Euarchontoglires</taxon>
        <taxon>Primates</taxon>
        <taxon>Strepsirrhini</taxon>
        <taxon>Lemuriformes</taxon>
        <taxon>Lemuridae</taxon>
        <taxon>Prolemur</taxon>
    </lineage>
</organism>
<accession>A0A8C8YL18</accession>
<evidence type="ECO:0000313" key="3">
    <source>
        <dbReference type="Ensembl" id="ENSPSMP00000002234.1"/>
    </source>
</evidence>
<protein>
    <submittedName>
        <fullName evidence="3">Uncharacterized protein</fullName>
    </submittedName>
</protein>